<protein>
    <recommendedName>
        <fullName evidence="9">BHLH domain-containing protein</fullName>
    </recommendedName>
</protein>
<dbReference type="SUPFAM" id="SSF47459">
    <property type="entry name" value="HLH, helix-loop-helix DNA-binding domain"/>
    <property type="match status" value="1"/>
</dbReference>
<reference evidence="10" key="1">
    <citation type="submission" date="2020-05" db="EMBL/GenBank/DDBJ databases">
        <title>WGS assembly of Panicum virgatum.</title>
        <authorList>
            <person name="Lovell J.T."/>
            <person name="Jenkins J."/>
            <person name="Shu S."/>
            <person name="Juenger T.E."/>
            <person name="Schmutz J."/>
        </authorList>
    </citation>
    <scope>NUCLEOTIDE SEQUENCE</scope>
    <source>
        <strain evidence="10">AP13</strain>
    </source>
</reference>
<evidence type="ECO:0000256" key="5">
    <source>
        <dbReference type="ARBA" id="ARBA00023163"/>
    </source>
</evidence>
<evidence type="ECO:0000256" key="8">
    <source>
        <dbReference type="SAM" id="MobiDB-lite"/>
    </source>
</evidence>
<comment type="caution">
    <text evidence="10">The sequence shown here is derived from an EMBL/GenBank/DDBJ whole genome shotgun (WGS) entry which is preliminary data.</text>
</comment>
<evidence type="ECO:0000256" key="6">
    <source>
        <dbReference type="ARBA" id="ARBA00023242"/>
    </source>
</evidence>
<dbReference type="InterPro" id="IPR036638">
    <property type="entry name" value="HLH_DNA-bd_sf"/>
</dbReference>
<keyword evidence="5" id="KW-0804">Transcription</keyword>
<evidence type="ECO:0000256" key="1">
    <source>
        <dbReference type="ARBA" id="ARBA00004123"/>
    </source>
</evidence>
<dbReference type="SMART" id="SM00353">
    <property type="entry name" value="HLH"/>
    <property type="match status" value="1"/>
</dbReference>
<dbReference type="AlphaFoldDB" id="A0A8T0X6H1"/>
<evidence type="ECO:0000256" key="3">
    <source>
        <dbReference type="ARBA" id="ARBA00023015"/>
    </source>
</evidence>
<comment type="subcellular location">
    <subcellularLocation>
        <location evidence="1">Nucleus</location>
    </subcellularLocation>
</comment>
<dbReference type="OrthoDB" id="684567at2759"/>
<accession>A0A8T0X6H1</accession>
<dbReference type="Gene3D" id="4.10.280.10">
    <property type="entry name" value="Helix-loop-helix DNA-binding domain"/>
    <property type="match status" value="1"/>
</dbReference>
<evidence type="ECO:0000256" key="2">
    <source>
        <dbReference type="ARBA" id="ARBA00005510"/>
    </source>
</evidence>
<evidence type="ECO:0000256" key="7">
    <source>
        <dbReference type="SAM" id="Coils"/>
    </source>
</evidence>
<dbReference type="EMBL" id="CM029038">
    <property type="protein sequence ID" value="KAG2654178.1"/>
    <property type="molecule type" value="Genomic_DNA"/>
</dbReference>
<dbReference type="GO" id="GO:0005634">
    <property type="term" value="C:nucleus"/>
    <property type="evidence" value="ECO:0007669"/>
    <property type="project" value="UniProtKB-SubCell"/>
</dbReference>
<dbReference type="Proteomes" id="UP000823388">
    <property type="component" value="Chromosome 1N"/>
</dbReference>
<proteinExistence type="inferred from homology"/>
<feature type="region of interest" description="Disordered" evidence="8">
    <location>
        <begin position="114"/>
        <end position="133"/>
    </location>
</feature>
<keyword evidence="3" id="KW-0805">Transcription regulation</keyword>
<dbReference type="CDD" id="cd11448">
    <property type="entry name" value="bHLH_AtFAMA_like"/>
    <property type="match status" value="1"/>
</dbReference>
<dbReference type="PANTHER" id="PTHR11969:SF62">
    <property type="entry name" value="BHLH TRANSCRIPTION FACTOR"/>
    <property type="match status" value="1"/>
</dbReference>
<evidence type="ECO:0000313" key="11">
    <source>
        <dbReference type="Proteomes" id="UP000823388"/>
    </source>
</evidence>
<dbReference type="InterPro" id="IPR011598">
    <property type="entry name" value="bHLH_dom"/>
</dbReference>
<comment type="similarity">
    <text evidence="2">Belongs to the bHLH protein family.</text>
</comment>
<dbReference type="GO" id="GO:0046983">
    <property type="term" value="F:protein dimerization activity"/>
    <property type="evidence" value="ECO:0007669"/>
    <property type="project" value="InterPro"/>
</dbReference>
<evidence type="ECO:0000259" key="9">
    <source>
        <dbReference type="PROSITE" id="PS50888"/>
    </source>
</evidence>
<dbReference type="Pfam" id="PF00010">
    <property type="entry name" value="HLH"/>
    <property type="match status" value="1"/>
</dbReference>
<evidence type="ECO:0000313" key="10">
    <source>
        <dbReference type="EMBL" id="KAG2654178.1"/>
    </source>
</evidence>
<evidence type="ECO:0000256" key="4">
    <source>
        <dbReference type="ARBA" id="ARBA00023125"/>
    </source>
</evidence>
<keyword evidence="4" id="KW-0238">DNA-binding</keyword>
<feature type="domain" description="BHLH" evidence="9">
    <location>
        <begin position="131"/>
        <end position="182"/>
    </location>
</feature>
<keyword evidence="11" id="KW-1185">Reference proteome</keyword>
<gene>
    <name evidence="10" type="ORF">PVAP13_1NG492300</name>
</gene>
<name>A0A8T0X6H1_PANVG</name>
<dbReference type="GO" id="GO:0000981">
    <property type="term" value="F:DNA-binding transcription factor activity, RNA polymerase II-specific"/>
    <property type="evidence" value="ECO:0007669"/>
    <property type="project" value="TreeGrafter"/>
</dbReference>
<feature type="coiled-coil region" evidence="7">
    <location>
        <begin position="172"/>
        <end position="199"/>
    </location>
</feature>
<feature type="compositionally biased region" description="Basic and acidic residues" evidence="8">
    <location>
        <begin position="124"/>
        <end position="133"/>
    </location>
</feature>
<dbReference type="GO" id="GO:0000978">
    <property type="term" value="F:RNA polymerase II cis-regulatory region sequence-specific DNA binding"/>
    <property type="evidence" value="ECO:0007669"/>
    <property type="project" value="TreeGrafter"/>
</dbReference>
<organism evidence="10 11">
    <name type="scientific">Panicum virgatum</name>
    <name type="common">Blackwell switchgrass</name>
    <dbReference type="NCBI Taxonomy" id="38727"/>
    <lineage>
        <taxon>Eukaryota</taxon>
        <taxon>Viridiplantae</taxon>
        <taxon>Streptophyta</taxon>
        <taxon>Embryophyta</taxon>
        <taxon>Tracheophyta</taxon>
        <taxon>Spermatophyta</taxon>
        <taxon>Magnoliopsida</taxon>
        <taxon>Liliopsida</taxon>
        <taxon>Poales</taxon>
        <taxon>Poaceae</taxon>
        <taxon>PACMAD clade</taxon>
        <taxon>Panicoideae</taxon>
        <taxon>Panicodae</taxon>
        <taxon>Paniceae</taxon>
        <taxon>Panicinae</taxon>
        <taxon>Panicum</taxon>
        <taxon>Panicum sect. Hiantes</taxon>
    </lineage>
</organism>
<dbReference type="PROSITE" id="PS50888">
    <property type="entry name" value="BHLH"/>
    <property type="match status" value="1"/>
</dbReference>
<keyword evidence="6" id="KW-0539">Nucleus</keyword>
<keyword evidence="7" id="KW-0175">Coiled coil</keyword>
<dbReference type="PANTHER" id="PTHR11969">
    <property type="entry name" value="MAX DIMERIZATION, MAD"/>
    <property type="match status" value="1"/>
</dbReference>
<sequence>MALEAVVFPKEHLACTGKVGVAAHSASLGCGFDIDDLEEKGGVVLQVEAAGALPLGAGAVTAWDAALCPCSVAPSAGGEECCWDVQRHLSVSPPPVPAVAAQGGRGKAVASAARRRRRRPKAVKNTEEMESQRRNHIAVERNRRRQMNEYLAVLRSVMPPSYAQRGDQASIVAGAINFVKELEQLLQSLEAQKRRAGCTERTPPAPPFAGFFTFPQYSTGATGAVGASDSSDCSAGGDQGGGGCAGARRGVADIEVAVADSHANVKVLAPRRPRQLLRMVVALQCLGLTVLHLNVTTTADHLAFYSFSLKMEDECRLSSVDNIAAAVNEIVATVSDEVIISQLAE</sequence>